<protein>
    <submittedName>
        <fullName evidence="2">Uncharacterized protein</fullName>
    </submittedName>
</protein>
<accession>A0AAV7TX91</accession>
<dbReference type="AlphaFoldDB" id="A0AAV7TX91"/>
<name>A0AAV7TX91_PLEWA</name>
<sequence length="132" mass="13784">MALPDGVSSETKVKKDAAGGESVDLLQEDPSSTNPITRCREQAPLACLLQPLQVALATGDLHQNGSFPVGQHGAGKEFLSAFGLFQAQPEPQARCSPGAQIIAKGPRGLEALKSPHVSEQPLSQGCQLDVSQ</sequence>
<evidence type="ECO:0000313" key="3">
    <source>
        <dbReference type="Proteomes" id="UP001066276"/>
    </source>
</evidence>
<proteinExistence type="predicted"/>
<gene>
    <name evidence="2" type="ORF">NDU88_006465</name>
</gene>
<dbReference type="Proteomes" id="UP001066276">
    <property type="component" value="Chromosome 3_2"/>
</dbReference>
<evidence type="ECO:0000256" key="1">
    <source>
        <dbReference type="SAM" id="MobiDB-lite"/>
    </source>
</evidence>
<evidence type="ECO:0000313" key="2">
    <source>
        <dbReference type="EMBL" id="KAJ1181257.1"/>
    </source>
</evidence>
<reference evidence="2" key="1">
    <citation type="journal article" date="2022" name="bioRxiv">
        <title>Sequencing and chromosome-scale assembly of the giantPleurodeles waltlgenome.</title>
        <authorList>
            <person name="Brown T."/>
            <person name="Elewa A."/>
            <person name="Iarovenko S."/>
            <person name="Subramanian E."/>
            <person name="Araus A.J."/>
            <person name="Petzold A."/>
            <person name="Susuki M."/>
            <person name="Suzuki K.-i.T."/>
            <person name="Hayashi T."/>
            <person name="Toyoda A."/>
            <person name="Oliveira C."/>
            <person name="Osipova E."/>
            <person name="Leigh N.D."/>
            <person name="Simon A."/>
            <person name="Yun M.H."/>
        </authorList>
    </citation>
    <scope>NUCLEOTIDE SEQUENCE</scope>
    <source>
        <strain evidence="2">20211129_DDA</strain>
        <tissue evidence="2">Liver</tissue>
    </source>
</reference>
<keyword evidence="3" id="KW-1185">Reference proteome</keyword>
<feature type="region of interest" description="Disordered" evidence="1">
    <location>
        <begin position="1"/>
        <end position="37"/>
    </location>
</feature>
<dbReference type="EMBL" id="JANPWB010000006">
    <property type="protein sequence ID" value="KAJ1181257.1"/>
    <property type="molecule type" value="Genomic_DNA"/>
</dbReference>
<comment type="caution">
    <text evidence="2">The sequence shown here is derived from an EMBL/GenBank/DDBJ whole genome shotgun (WGS) entry which is preliminary data.</text>
</comment>
<organism evidence="2 3">
    <name type="scientific">Pleurodeles waltl</name>
    <name type="common">Iberian ribbed newt</name>
    <dbReference type="NCBI Taxonomy" id="8319"/>
    <lineage>
        <taxon>Eukaryota</taxon>
        <taxon>Metazoa</taxon>
        <taxon>Chordata</taxon>
        <taxon>Craniata</taxon>
        <taxon>Vertebrata</taxon>
        <taxon>Euteleostomi</taxon>
        <taxon>Amphibia</taxon>
        <taxon>Batrachia</taxon>
        <taxon>Caudata</taxon>
        <taxon>Salamandroidea</taxon>
        <taxon>Salamandridae</taxon>
        <taxon>Pleurodelinae</taxon>
        <taxon>Pleurodeles</taxon>
    </lineage>
</organism>